<dbReference type="OrthoDB" id="1936208at2759"/>
<feature type="transmembrane region" description="Helical" evidence="6">
    <location>
        <begin position="121"/>
        <end position="142"/>
    </location>
</feature>
<dbReference type="GO" id="GO:0008381">
    <property type="term" value="F:mechanosensitive monoatomic ion channel activity"/>
    <property type="evidence" value="ECO:0007669"/>
    <property type="project" value="TreeGrafter"/>
</dbReference>
<comment type="similarity">
    <text evidence="2">Belongs to the TMC family.</text>
</comment>
<dbReference type="PANTHER" id="PTHR23302:SF24">
    <property type="entry name" value="TMC DOMAIN-CONTAINING PROTEIN"/>
    <property type="match status" value="1"/>
</dbReference>
<dbReference type="InterPro" id="IPR012496">
    <property type="entry name" value="TMC_dom"/>
</dbReference>
<evidence type="ECO:0000256" key="1">
    <source>
        <dbReference type="ARBA" id="ARBA00004141"/>
    </source>
</evidence>
<evidence type="ECO:0000256" key="6">
    <source>
        <dbReference type="SAM" id="Phobius"/>
    </source>
</evidence>
<dbReference type="EMBL" id="CAJNOQ010006485">
    <property type="protein sequence ID" value="CAF1136913.1"/>
    <property type="molecule type" value="Genomic_DNA"/>
</dbReference>
<evidence type="ECO:0000313" key="8">
    <source>
        <dbReference type="EMBL" id="CAF1136913.1"/>
    </source>
</evidence>
<feature type="transmembrane region" description="Helical" evidence="6">
    <location>
        <begin position="591"/>
        <end position="617"/>
    </location>
</feature>
<keyword evidence="4 6" id="KW-1133">Transmembrane helix</keyword>
<dbReference type="EMBL" id="CAJOBC010006486">
    <property type="protein sequence ID" value="CAF3900648.1"/>
    <property type="molecule type" value="Genomic_DNA"/>
</dbReference>
<keyword evidence="10" id="KW-1185">Reference proteome</keyword>
<keyword evidence="5 6" id="KW-0472">Membrane</keyword>
<reference evidence="8" key="1">
    <citation type="submission" date="2021-02" db="EMBL/GenBank/DDBJ databases">
        <authorList>
            <person name="Nowell W R."/>
        </authorList>
    </citation>
    <scope>NUCLEOTIDE SEQUENCE</scope>
</reference>
<dbReference type="Proteomes" id="UP000681722">
    <property type="component" value="Unassembled WGS sequence"/>
</dbReference>
<gene>
    <name evidence="8" type="ORF">GPM918_LOCUS20486</name>
    <name evidence="9" type="ORF">SRO942_LOCUS20484</name>
</gene>
<feature type="transmembrane region" description="Helical" evidence="6">
    <location>
        <begin position="411"/>
        <end position="430"/>
    </location>
</feature>
<evidence type="ECO:0000256" key="5">
    <source>
        <dbReference type="ARBA" id="ARBA00023136"/>
    </source>
</evidence>
<dbReference type="AlphaFoldDB" id="A0A814RRH8"/>
<feature type="transmembrane region" description="Helical" evidence="6">
    <location>
        <begin position="319"/>
        <end position="338"/>
    </location>
</feature>
<dbReference type="Proteomes" id="UP000663829">
    <property type="component" value="Unassembled WGS sequence"/>
</dbReference>
<sequence length="653" mass="75893">MKSRKNIQNLSDIELDSLQRSDLTPYENDESLPYVPPTLLLQQDENDKIEESPLIKIAKTKNRKDWAKIVAPIGENHIKKTSETVSQKWDKFRACIPSPIGFLLNLIEYKHGYTIRSYYQFIVWLFYLNLFTFLLCLIFIILPTYAYRHSENYINYAAKKYNPPANEYFLNYSQALSVQCDISNSSCSDCCKSVPNNEKSDQCLDHPVSASICCSYATEQSFANSSIDAQRDTWKSILDFIDGTISSEREDKNRFKFDAIKHRIVFQLKRIGIWLLTLIIFAGAITSVYFANEFTFREKSRKESGNKNGDRWRELAVEYLPSTLITLINLVSRMIFAYMRDLRLYTKTTEIQHYLLRVIFMRLLLLTAFIFIVILQITCNSNTCALQSKLIDCRSITESFTHCWETQIGQIFYRLVIMDTFVMLVIHLIVDPLRHLLTCCCMKSKVENTETDLEQKSSIFDKQKFEVEDNVLDLTYTQTLCWHGLLFCPYLPLISALKNIIIFSVKMLNLYLFRDPPELELSAARAKYVFTSVLLFTFMWAMLPITFLTTSLRTSRGCGPFRLYTNGDDHFIYYSLRNGLSYLKNKVLIDIILKISSAVVVVPIILFFVLYSCVVIIRRNSYRAASLELYKIISTSHKTHHLAFNIKPQKSQL</sequence>
<name>A0A814RRH8_9BILA</name>
<evidence type="ECO:0000259" key="7">
    <source>
        <dbReference type="Pfam" id="PF07810"/>
    </source>
</evidence>
<dbReference type="GO" id="GO:0005886">
    <property type="term" value="C:plasma membrane"/>
    <property type="evidence" value="ECO:0007669"/>
    <property type="project" value="InterPro"/>
</dbReference>
<evidence type="ECO:0000256" key="4">
    <source>
        <dbReference type="ARBA" id="ARBA00022989"/>
    </source>
</evidence>
<proteinExistence type="inferred from homology"/>
<evidence type="ECO:0000256" key="2">
    <source>
        <dbReference type="ARBA" id="ARBA00006510"/>
    </source>
</evidence>
<organism evidence="8 10">
    <name type="scientific">Didymodactylos carnosus</name>
    <dbReference type="NCBI Taxonomy" id="1234261"/>
    <lineage>
        <taxon>Eukaryota</taxon>
        <taxon>Metazoa</taxon>
        <taxon>Spiralia</taxon>
        <taxon>Gnathifera</taxon>
        <taxon>Rotifera</taxon>
        <taxon>Eurotatoria</taxon>
        <taxon>Bdelloidea</taxon>
        <taxon>Philodinida</taxon>
        <taxon>Philodinidae</taxon>
        <taxon>Didymodactylos</taxon>
    </lineage>
</organism>
<evidence type="ECO:0000313" key="9">
    <source>
        <dbReference type="EMBL" id="CAF3900648.1"/>
    </source>
</evidence>
<evidence type="ECO:0000313" key="10">
    <source>
        <dbReference type="Proteomes" id="UP000663829"/>
    </source>
</evidence>
<protein>
    <recommendedName>
        <fullName evidence="7">TMC domain-containing protein</fullName>
    </recommendedName>
</protein>
<dbReference type="PANTHER" id="PTHR23302">
    <property type="entry name" value="TRANSMEMBRANE CHANNEL-RELATED"/>
    <property type="match status" value="1"/>
</dbReference>
<keyword evidence="3 6" id="KW-0812">Transmembrane</keyword>
<dbReference type="Pfam" id="PF07810">
    <property type="entry name" value="TMC"/>
    <property type="match status" value="1"/>
</dbReference>
<evidence type="ECO:0000256" key="3">
    <source>
        <dbReference type="ARBA" id="ARBA00022692"/>
    </source>
</evidence>
<feature type="transmembrane region" description="Helical" evidence="6">
    <location>
        <begin position="528"/>
        <end position="547"/>
    </location>
</feature>
<comment type="subcellular location">
    <subcellularLocation>
        <location evidence="1">Membrane</location>
        <topology evidence="1">Multi-pass membrane protein</topology>
    </subcellularLocation>
</comment>
<feature type="transmembrane region" description="Helical" evidence="6">
    <location>
        <begin position="271"/>
        <end position="291"/>
    </location>
</feature>
<feature type="transmembrane region" description="Helical" evidence="6">
    <location>
        <begin position="359"/>
        <end position="378"/>
    </location>
</feature>
<feature type="domain" description="TMC" evidence="7">
    <location>
        <begin position="403"/>
        <end position="518"/>
    </location>
</feature>
<comment type="caution">
    <text evidence="8">The sequence shown here is derived from an EMBL/GenBank/DDBJ whole genome shotgun (WGS) entry which is preliminary data.</text>
</comment>
<dbReference type="InterPro" id="IPR038900">
    <property type="entry name" value="TMC"/>
</dbReference>
<accession>A0A814RRH8</accession>